<gene>
    <name evidence="2" type="ORF">DPMN_112291</name>
</gene>
<comment type="caution">
    <text evidence="2">The sequence shown here is derived from an EMBL/GenBank/DDBJ whole genome shotgun (WGS) entry which is preliminary data.</text>
</comment>
<evidence type="ECO:0000256" key="1">
    <source>
        <dbReference type="SAM" id="MobiDB-lite"/>
    </source>
</evidence>
<protein>
    <submittedName>
        <fullName evidence="2">Uncharacterized protein</fullName>
    </submittedName>
</protein>
<keyword evidence="3" id="KW-1185">Reference proteome</keyword>
<dbReference type="Proteomes" id="UP000828390">
    <property type="component" value="Unassembled WGS sequence"/>
</dbReference>
<accession>A0A9D4QPS3</accession>
<feature type="region of interest" description="Disordered" evidence="1">
    <location>
        <begin position="1"/>
        <end position="26"/>
    </location>
</feature>
<reference evidence="2" key="2">
    <citation type="submission" date="2020-11" db="EMBL/GenBank/DDBJ databases">
        <authorList>
            <person name="McCartney M.A."/>
            <person name="Auch B."/>
            <person name="Kono T."/>
            <person name="Mallez S."/>
            <person name="Becker A."/>
            <person name="Gohl D.M."/>
            <person name="Silverstein K.A.T."/>
            <person name="Koren S."/>
            <person name="Bechman K.B."/>
            <person name="Herman A."/>
            <person name="Abrahante J.E."/>
            <person name="Garbe J."/>
        </authorList>
    </citation>
    <scope>NUCLEOTIDE SEQUENCE</scope>
    <source>
        <strain evidence="2">Duluth1</strain>
        <tissue evidence="2">Whole animal</tissue>
    </source>
</reference>
<proteinExistence type="predicted"/>
<evidence type="ECO:0000313" key="3">
    <source>
        <dbReference type="Proteomes" id="UP000828390"/>
    </source>
</evidence>
<evidence type="ECO:0000313" key="2">
    <source>
        <dbReference type="EMBL" id="KAH3838874.1"/>
    </source>
</evidence>
<dbReference type="AlphaFoldDB" id="A0A9D4QPS3"/>
<reference evidence="2" key="1">
    <citation type="journal article" date="2019" name="bioRxiv">
        <title>The Genome of the Zebra Mussel, Dreissena polymorpha: A Resource for Invasive Species Research.</title>
        <authorList>
            <person name="McCartney M.A."/>
            <person name="Auch B."/>
            <person name="Kono T."/>
            <person name="Mallez S."/>
            <person name="Zhang Y."/>
            <person name="Obille A."/>
            <person name="Becker A."/>
            <person name="Abrahante J.E."/>
            <person name="Garbe J."/>
            <person name="Badalamenti J.P."/>
            <person name="Herman A."/>
            <person name="Mangelson H."/>
            <person name="Liachko I."/>
            <person name="Sullivan S."/>
            <person name="Sone E.D."/>
            <person name="Koren S."/>
            <person name="Silverstein K.A.T."/>
            <person name="Beckman K.B."/>
            <person name="Gohl D.M."/>
        </authorList>
    </citation>
    <scope>NUCLEOTIDE SEQUENCE</scope>
    <source>
        <strain evidence="2">Duluth1</strain>
        <tissue evidence="2">Whole animal</tissue>
    </source>
</reference>
<organism evidence="2 3">
    <name type="scientific">Dreissena polymorpha</name>
    <name type="common">Zebra mussel</name>
    <name type="synonym">Mytilus polymorpha</name>
    <dbReference type="NCBI Taxonomy" id="45954"/>
    <lineage>
        <taxon>Eukaryota</taxon>
        <taxon>Metazoa</taxon>
        <taxon>Spiralia</taxon>
        <taxon>Lophotrochozoa</taxon>
        <taxon>Mollusca</taxon>
        <taxon>Bivalvia</taxon>
        <taxon>Autobranchia</taxon>
        <taxon>Heteroconchia</taxon>
        <taxon>Euheterodonta</taxon>
        <taxon>Imparidentia</taxon>
        <taxon>Neoheterodontei</taxon>
        <taxon>Myida</taxon>
        <taxon>Dreissenoidea</taxon>
        <taxon>Dreissenidae</taxon>
        <taxon>Dreissena</taxon>
    </lineage>
</organism>
<name>A0A9D4QPS3_DREPO</name>
<dbReference type="EMBL" id="JAIWYP010000004">
    <property type="protein sequence ID" value="KAH3838874.1"/>
    <property type="molecule type" value="Genomic_DNA"/>
</dbReference>
<sequence length="50" mass="5485">MRQKTPPGDNQLNSHAPGAGIEPRLPPTTALLVWGLNQDHHQPLLYECGD</sequence>